<keyword evidence="1" id="KW-0732">Signal</keyword>
<name>A0AAW7XYT7_9GAMM</name>
<evidence type="ECO:0000256" key="1">
    <source>
        <dbReference type="SAM" id="SignalP"/>
    </source>
</evidence>
<feature type="signal peptide" evidence="1">
    <location>
        <begin position="1"/>
        <end position="36"/>
    </location>
</feature>
<dbReference type="EMBL" id="JAUOPU010000001">
    <property type="protein sequence ID" value="MDO6541257.1"/>
    <property type="molecule type" value="Genomic_DNA"/>
</dbReference>
<comment type="caution">
    <text evidence="2">The sequence shown here is derived from an EMBL/GenBank/DDBJ whole genome shotgun (WGS) entry which is preliminary data.</text>
</comment>
<dbReference type="AlphaFoldDB" id="A0AAW7XYT7"/>
<organism evidence="2 3">
    <name type="scientific">Photobacterium sanguinicancri</name>
    <dbReference type="NCBI Taxonomy" id="875932"/>
    <lineage>
        <taxon>Bacteria</taxon>
        <taxon>Pseudomonadati</taxon>
        <taxon>Pseudomonadota</taxon>
        <taxon>Gammaproteobacteria</taxon>
        <taxon>Vibrionales</taxon>
        <taxon>Vibrionaceae</taxon>
        <taxon>Photobacterium</taxon>
    </lineage>
</organism>
<protein>
    <submittedName>
        <fullName evidence="2">Uncharacterized protein</fullName>
    </submittedName>
</protein>
<evidence type="ECO:0000313" key="2">
    <source>
        <dbReference type="EMBL" id="MDO6541257.1"/>
    </source>
</evidence>
<accession>A0AAW7XYT7</accession>
<gene>
    <name evidence="2" type="ORF">Q4568_01865</name>
</gene>
<dbReference type="RefSeq" id="WP_261858054.1">
    <property type="nucleotide sequence ID" value="NZ_AP024850.1"/>
</dbReference>
<feature type="chain" id="PRO_5043846582" evidence="1">
    <location>
        <begin position="37"/>
        <end position="170"/>
    </location>
</feature>
<proteinExistence type="predicted"/>
<reference evidence="2" key="1">
    <citation type="submission" date="2023-07" db="EMBL/GenBank/DDBJ databases">
        <title>Genome content predicts the carbon catabolic preferences of heterotrophic bacteria.</title>
        <authorList>
            <person name="Gralka M."/>
        </authorList>
    </citation>
    <scope>NUCLEOTIDE SEQUENCE</scope>
    <source>
        <strain evidence="2">G2M05</strain>
    </source>
</reference>
<dbReference type="Proteomes" id="UP001170624">
    <property type="component" value="Unassembled WGS sequence"/>
</dbReference>
<evidence type="ECO:0000313" key="3">
    <source>
        <dbReference type="Proteomes" id="UP001170624"/>
    </source>
</evidence>
<sequence>MPIIKTSLSASHLLLSTLALATIIFCLSLFSATASASDQSSKQPFTGIPVSTLKSHSALIQQISQIITNKSEQLEHHIYLSRYSPSDLTTYVYWHQGKELWILPISTKDNESWAFIQSNANMQRIDLLNHVVDSADDVGSSTFLVDKVWASKRIYDAVVEGEHLTIKIKE</sequence>